<proteinExistence type="predicted"/>
<gene>
    <name evidence="2" type="ORF">L0U88_01705</name>
</gene>
<dbReference type="RefSeq" id="WP_234863873.1">
    <property type="nucleotide sequence ID" value="NZ_JAKEVY010000001.1"/>
</dbReference>
<protein>
    <submittedName>
        <fullName evidence="2">DUF4268 domain-containing protein</fullName>
    </submittedName>
</protein>
<evidence type="ECO:0000259" key="1">
    <source>
        <dbReference type="Pfam" id="PF14088"/>
    </source>
</evidence>
<comment type="caution">
    <text evidence="2">The sequence shown here is derived from an EMBL/GenBank/DDBJ whole genome shotgun (WGS) entry which is preliminary data.</text>
</comment>
<keyword evidence="3" id="KW-1185">Reference proteome</keyword>
<dbReference type="EMBL" id="JAKEVY010000001">
    <property type="protein sequence ID" value="MCF1713340.1"/>
    <property type="molecule type" value="Genomic_DNA"/>
</dbReference>
<accession>A0ABS9BDG9</accession>
<dbReference type="Proteomes" id="UP001200145">
    <property type="component" value="Unassembled WGS sequence"/>
</dbReference>
<organism evidence="2 3">
    <name type="scientific">Flavihumibacter fluminis</name>
    <dbReference type="NCBI Taxonomy" id="2909236"/>
    <lineage>
        <taxon>Bacteria</taxon>
        <taxon>Pseudomonadati</taxon>
        <taxon>Bacteroidota</taxon>
        <taxon>Chitinophagia</taxon>
        <taxon>Chitinophagales</taxon>
        <taxon>Chitinophagaceae</taxon>
        <taxon>Flavihumibacter</taxon>
    </lineage>
</organism>
<dbReference type="Pfam" id="PF14088">
    <property type="entry name" value="DUF4268"/>
    <property type="match status" value="1"/>
</dbReference>
<reference evidence="2 3" key="1">
    <citation type="submission" date="2022-01" db="EMBL/GenBank/DDBJ databases">
        <title>Flavihumibacter sp. nov., isolated from sediment of a river.</title>
        <authorList>
            <person name="Liu H."/>
        </authorList>
    </citation>
    <scope>NUCLEOTIDE SEQUENCE [LARGE SCALE GENOMIC DNA]</scope>
    <source>
        <strain evidence="2 3">RY-1</strain>
    </source>
</reference>
<feature type="domain" description="DUF4268" evidence="1">
    <location>
        <begin position="10"/>
        <end position="144"/>
    </location>
</feature>
<evidence type="ECO:0000313" key="3">
    <source>
        <dbReference type="Proteomes" id="UP001200145"/>
    </source>
</evidence>
<sequence length="152" mass="17728">MYSKQQASALRQAFYTAFGTYMAPILSADEEPQNWINYKTGVKHMLIRMDTPNRGASIGFVLTDPDPFLRLQVFEQLQQLQGILNETTGFDDWIWESTSYNQTGQEISRVYIALERASVLNKADWPELISFFKARLIALDQFWRLVKFQFED</sequence>
<evidence type="ECO:0000313" key="2">
    <source>
        <dbReference type="EMBL" id="MCF1713340.1"/>
    </source>
</evidence>
<name>A0ABS9BDG9_9BACT</name>
<dbReference type="InterPro" id="IPR025364">
    <property type="entry name" value="DUF4268"/>
</dbReference>